<evidence type="ECO:0008006" key="3">
    <source>
        <dbReference type="Google" id="ProtNLM"/>
    </source>
</evidence>
<keyword evidence="1" id="KW-1133">Transmembrane helix</keyword>
<dbReference type="InterPro" id="IPR042106">
    <property type="entry name" value="Nuo/plastoQ_OxRdtase_6_NuoJ"/>
</dbReference>
<proteinExistence type="predicted"/>
<feature type="transmembrane region" description="Helical" evidence="1">
    <location>
        <begin position="79"/>
        <end position="100"/>
    </location>
</feature>
<dbReference type="InterPro" id="IPR001457">
    <property type="entry name" value="NADH_UbQ/plastoQ_OxRdtase_su6"/>
</dbReference>
<dbReference type="PANTHER" id="PTHR33269:SF17">
    <property type="entry name" value="NADH-UBIQUINONE OXIDOREDUCTASE CHAIN 6"/>
    <property type="match status" value="1"/>
</dbReference>
<sequence length="135" mass="15026">MMQTNASETPKAMKRGKVIVEGIFAPLCKLLLVPNINHLLSRRNHDRDWKTAMPFDAIQLVLMILVLALAILTIESKNLLYSVLSFCGMCISIGALYWLMDAPYVAVMQLLIYAGAVVAIFLAALTLTRMKESIK</sequence>
<feature type="transmembrane region" description="Helical" evidence="1">
    <location>
        <begin position="106"/>
        <end position="127"/>
    </location>
</feature>
<dbReference type="GO" id="GO:0008137">
    <property type="term" value="F:NADH dehydrogenase (ubiquinone) activity"/>
    <property type="evidence" value="ECO:0007669"/>
    <property type="project" value="InterPro"/>
</dbReference>
<keyword evidence="1" id="KW-0472">Membrane</keyword>
<evidence type="ECO:0000313" key="2">
    <source>
        <dbReference type="EMBL" id="HFK19662.1"/>
    </source>
</evidence>
<accession>A0A7C3F4Q5</accession>
<comment type="caution">
    <text evidence="2">The sequence shown here is derived from an EMBL/GenBank/DDBJ whole genome shotgun (WGS) entry which is preliminary data.</text>
</comment>
<feature type="transmembrane region" description="Helical" evidence="1">
    <location>
        <begin position="52"/>
        <end position="72"/>
    </location>
</feature>
<organism evidence="2">
    <name type="scientific">Candidatus Methanomethylicus mesodigestus</name>
    <dbReference type="NCBI Taxonomy" id="1867258"/>
    <lineage>
        <taxon>Archaea</taxon>
        <taxon>Thermoproteota</taxon>
        <taxon>Methanosuratincolia</taxon>
        <taxon>Candidatus Methanomethylicales</taxon>
        <taxon>Candidatus Methanomethylicaceae</taxon>
        <taxon>Candidatus Methanomethylicus</taxon>
    </lineage>
</organism>
<feature type="transmembrane region" description="Helical" evidence="1">
    <location>
        <begin position="18"/>
        <end position="40"/>
    </location>
</feature>
<dbReference type="Pfam" id="PF00499">
    <property type="entry name" value="Oxidored_q3"/>
    <property type="match status" value="1"/>
</dbReference>
<dbReference type="Gene3D" id="1.20.120.1200">
    <property type="entry name" value="NADH-ubiquinone/plastoquinone oxidoreductase chain 6, subunit NuoJ"/>
    <property type="match status" value="1"/>
</dbReference>
<name>A0A7C3F4Q5_9CREN</name>
<dbReference type="PANTHER" id="PTHR33269">
    <property type="entry name" value="NADH-UBIQUINONE OXIDOREDUCTASE CHAIN 6"/>
    <property type="match status" value="1"/>
</dbReference>
<dbReference type="AlphaFoldDB" id="A0A7C3F4Q5"/>
<protein>
    <recommendedName>
        <fullName evidence="3">NADH-quinone oxidoreductase subunit J</fullName>
    </recommendedName>
</protein>
<reference evidence="2" key="1">
    <citation type="journal article" date="2020" name="mSystems">
        <title>Genome- and Community-Level Interaction Insights into Carbon Utilization and Element Cycling Functions of Hydrothermarchaeota in Hydrothermal Sediment.</title>
        <authorList>
            <person name="Zhou Z."/>
            <person name="Liu Y."/>
            <person name="Xu W."/>
            <person name="Pan J."/>
            <person name="Luo Z.H."/>
            <person name="Li M."/>
        </authorList>
    </citation>
    <scope>NUCLEOTIDE SEQUENCE [LARGE SCALE GENOMIC DNA]</scope>
    <source>
        <strain evidence="2">SpSt-468</strain>
    </source>
</reference>
<evidence type="ECO:0000256" key="1">
    <source>
        <dbReference type="SAM" id="Phobius"/>
    </source>
</evidence>
<keyword evidence="1" id="KW-0812">Transmembrane</keyword>
<gene>
    <name evidence="2" type="ORF">ENS19_00060</name>
</gene>
<dbReference type="EMBL" id="DSTX01000001">
    <property type="protein sequence ID" value="HFK19662.1"/>
    <property type="molecule type" value="Genomic_DNA"/>
</dbReference>
<dbReference type="GO" id="GO:0005886">
    <property type="term" value="C:plasma membrane"/>
    <property type="evidence" value="ECO:0007669"/>
    <property type="project" value="UniProtKB-SubCell"/>
</dbReference>